<proteinExistence type="predicted"/>
<evidence type="ECO:0000313" key="3">
    <source>
        <dbReference type="Proteomes" id="UP000291078"/>
    </source>
</evidence>
<keyword evidence="3" id="KW-1185">Reference proteome</keyword>
<evidence type="ECO:0000313" key="2">
    <source>
        <dbReference type="EMBL" id="RZT41547.1"/>
    </source>
</evidence>
<feature type="chain" id="PRO_5020180112" description="DUF1090 family protein" evidence="1">
    <location>
        <begin position="31"/>
        <end position="114"/>
    </location>
</feature>
<dbReference type="RefSeq" id="WP_130389573.1">
    <property type="nucleotide sequence ID" value="NZ_SGXM01000001.1"/>
</dbReference>
<reference evidence="2 3" key="1">
    <citation type="journal article" date="2015" name="Stand. Genomic Sci.">
        <title>Genomic Encyclopedia of Bacterial and Archaeal Type Strains, Phase III: the genomes of soil and plant-associated and newly described type strains.</title>
        <authorList>
            <person name="Whitman W.B."/>
            <person name="Woyke T."/>
            <person name="Klenk H.P."/>
            <person name="Zhou Y."/>
            <person name="Lilburn T.G."/>
            <person name="Beck B.J."/>
            <person name="De Vos P."/>
            <person name="Vandamme P."/>
            <person name="Eisen J.A."/>
            <person name="Garrity G."/>
            <person name="Hugenholtz P."/>
            <person name="Kyrpides N.C."/>
        </authorList>
    </citation>
    <scope>NUCLEOTIDE SEQUENCE [LARGE SCALE GENOMIC DNA]</scope>
    <source>
        <strain evidence="2 3">ASC-9842</strain>
    </source>
</reference>
<feature type="signal peptide" evidence="1">
    <location>
        <begin position="1"/>
        <end position="30"/>
    </location>
</feature>
<accession>A0A4Q7S6Q6</accession>
<sequence length="114" mass="12764">MPFFCTFRLPRTLVRWLPALALWTAAPAMAVQPASDPALTDTSGCTALIDIVQESLRSEIEVACPKNGRETCEAKNGQIRAMLDIIEERRKRKADECDTLVQVNRLLRTLPPKI</sequence>
<dbReference type="Proteomes" id="UP000291078">
    <property type="component" value="Unassembled WGS sequence"/>
</dbReference>
<dbReference type="OrthoDB" id="8967131at2"/>
<evidence type="ECO:0008006" key="4">
    <source>
        <dbReference type="Google" id="ProtNLM"/>
    </source>
</evidence>
<evidence type="ECO:0000256" key="1">
    <source>
        <dbReference type="SAM" id="SignalP"/>
    </source>
</evidence>
<dbReference type="EMBL" id="SGXM01000001">
    <property type="protein sequence ID" value="RZT41547.1"/>
    <property type="molecule type" value="Genomic_DNA"/>
</dbReference>
<dbReference type="AlphaFoldDB" id="A0A4Q7S6Q6"/>
<name>A0A4Q7S6Q6_9BURK</name>
<comment type="caution">
    <text evidence="2">The sequence shown here is derived from an EMBL/GenBank/DDBJ whole genome shotgun (WGS) entry which is preliminary data.</text>
</comment>
<gene>
    <name evidence="2" type="ORF">EV147_0541</name>
</gene>
<keyword evidence="1" id="KW-0732">Signal</keyword>
<protein>
    <recommendedName>
        <fullName evidence="4">DUF1090 family protein</fullName>
    </recommendedName>
</protein>
<organism evidence="2 3">
    <name type="scientific">Cupriavidus agavae</name>
    <dbReference type="NCBI Taxonomy" id="1001822"/>
    <lineage>
        <taxon>Bacteria</taxon>
        <taxon>Pseudomonadati</taxon>
        <taxon>Pseudomonadota</taxon>
        <taxon>Betaproteobacteria</taxon>
        <taxon>Burkholderiales</taxon>
        <taxon>Burkholderiaceae</taxon>
        <taxon>Cupriavidus</taxon>
    </lineage>
</organism>